<dbReference type="OrthoDB" id="89493at2759"/>
<organism evidence="1 2">
    <name type="scientific">Phytophthora megakarya</name>
    <dbReference type="NCBI Taxonomy" id="4795"/>
    <lineage>
        <taxon>Eukaryota</taxon>
        <taxon>Sar</taxon>
        <taxon>Stramenopiles</taxon>
        <taxon>Oomycota</taxon>
        <taxon>Peronosporomycetes</taxon>
        <taxon>Peronosporales</taxon>
        <taxon>Peronosporaceae</taxon>
        <taxon>Phytophthora</taxon>
    </lineage>
</organism>
<proteinExistence type="predicted"/>
<protein>
    <submittedName>
        <fullName evidence="1">Uncharacterized protein</fullName>
    </submittedName>
</protein>
<sequence>MVCLWVGRRRWEQPRHHYKRIIGKAGNQRALQDLQRRQLKWRRQDARSAAGLEQLHWKQLRRIVGLNPWGEQLLYRVKTQALSLYSPVTGATPALMVNAHVWAR</sequence>
<evidence type="ECO:0000313" key="2">
    <source>
        <dbReference type="Proteomes" id="UP000198211"/>
    </source>
</evidence>
<gene>
    <name evidence="1" type="ORF">PHMEG_00027822</name>
</gene>
<dbReference type="AlphaFoldDB" id="A0A225V6C4"/>
<reference evidence="2" key="1">
    <citation type="submission" date="2017-03" db="EMBL/GenBank/DDBJ databases">
        <title>Phytopthora megakarya and P. palmivora, two closely related causual agents of cacao black pod achieved similar genome size and gene model numbers by different mechanisms.</title>
        <authorList>
            <person name="Ali S."/>
            <person name="Shao J."/>
            <person name="Larry D.J."/>
            <person name="Kronmiller B."/>
            <person name="Shen D."/>
            <person name="Strem M.D."/>
            <person name="Melnick R.L."/>
            <person name="Guiltinan M.J."/>
            <person name="Tyler B.M."/>
            <person name="Meinhardt L.W."/>
            <person name="Bailey B.A."/>
        </authorList>
    </citation>
    <scope>NUCLEOTIDE SEQUENCE [LARGE SCALE GENOMIC DNA]</scope>
    <source>
        <strain evidence="2">zdho120</strain>
    </source>
</reference>
<name>A0A225V6C4_9STRA</name>
<dbReference type="Proteomes" id="UP000198211">
    <property type="component" value="Unassembled WGS sequence"/>
</dbReference>
<accession>A0A225V6C4</accession>
<dbReference type="EMBL" id="NBNE01007253">
    <property type="protein sequence ID" value="OWZ00893.1"/>
    <property type="molecule type" value="Genomic_DNA"/>
</dbReference>
<comment type="caution">
    <text evidence="1">The sequence shown here is derived from an EMBL/GenBank/DDBJ whole genome shotgun (WGS) entry which is preliminary data.</text>
</comment>
<evidence type="ECO:0000313" key="1">
    <source>
        <dbReference type="EMBL" id="OWZ00893.1"/>
    </source>
</evidence>
<keyword evidence="2" id="KW-1185">Reference proteome</keyword>